<dbReference type="PANTHER" id="PTHR34988:SF1">
    <property type="entry name" value="DNA-BINDING PROTEIN"/>
    <property type="match status" value="1"/>
</dbReference>
<dbReference type="Proteomes" id="UP001276854">
    <property type="component" value="Unassembled WGS sequence"/>
</dbReference>
<dbReference type="CDD" id="cd11378">
    <property type="entry name" value="DUF296"/>
    <property type="match status" value="1"/>
</dbReference>
<sequence length="145" mass="16140">MEYRKFENTFVIRLDPGDEILTSLIRLCETEKIMLACVSGLGAVNAAQLGVFDTEKKQYYSREYKGLYEIASLTGTISVKGENPYLHLHMVIGNPHTNECYGGHLGRAVISATGELVVTTIPGIVGRREDETVGLNLFEFEEETH</sequence>
<protein>
    <submittedName>
        <fullName evidence="2">DNA-binding protein</fullName>
    </submittedName>
</protein>
<evidence type="ECO:0000259" key="1">
    <source>
        <dbReference type="PROSITE" id="PS51742"/>
    </source>
</evidence>
<reference evidence="2 3" key="1">
    <citation type="submission" date="2023-10" db="EMBL/GenBank/DDBJ databases">
        <title>A novel Glycoside Hydrolase 43-Like Enzyme from Clostrdium boliviensis is an Endo-xylanase, and a Candidate for Xylooligosaccharides Production from Different Xylan Substrates.</title>
        <authorList>
            <person name="Alvarez M.T."/>
            <person name="Rocabado-Villegas L.R."/>
            <person name="Salas-Veizaga D.M."/>
            <person name="Linares-Pasten J.A."/>
            <person name="Gudmundsdottir E.E."/>
            <person name="Hreggvidsson G.O."/>
            <person name="Adlercreutz P."/>
            <person name="Nordberg Karlsson E."/>
        </authorList>
    </citation>
    <scope>NUCLEOTIDE SEQUENCE [LARGE SCALE GENOMIC DNA]</scope>
    <source>
        <strain evidence="2 3">E-1</strain>
    </source>
</reference>
<organism evidence="2 3">
    <name type="scientific">Clostridium boliviensis</name>
    <dbReference type="NCBI Taxonomy" id="318465"/>
    <lineage>
        <taxon>Bacteria</taxon>
        <taxon>Bacillati</taxon>
        <taxon>Bacillota</taxon>
        <taxon>Clostridia</taxon>
        <taxon>Eubacteriales</taxon>
        <taxon>Clostridiaceae</taxon>
        <taxon>Clostridium</taxon>
    </lineage>
</organism>
<keyword evidence="3" id="KW-1185">Reference proteome</keyword>
<dbReference type="EMBL" id="JAWONS010000240">
    <property type="protein sequence ID" value="MDW2798989.1"/>
    <property type="molecule type" value="Genomic_DNA"/>
</dbReference>
<accession>A0ABU4GN03</accession>
<dbReference type="InterPro" id="IPR005175">
    <property type="entry name" value="PPC_dom"/>
</dbReference>
<dbReference type="SUPFAM" id="SSF117856">
    <property type="entry name" value="AF0104/ALDC/Ptd012-like"/>
    <property type="match status" value="1"/>
</dbReference>
<dbReference type="PANTHER" id="PTHR34988">
    <property type="entry name" value="PROTEIN, PUTATIVE-RELATED"/>
    <property type="match status" value="1"/>
</dbReference>
<comment type="caution">
    <text evidence="2">The sequence shown here is derived from an EMBL/GenBank/DDBJ whole genome shotgun (WGS) entry which is preliminary data.</text>
</comment>
<gene>
    <name evidence="2" type="ORF">RZO55_15570</name>
</gene>
<evidence type="ECO:0000313" key="3">
    <source>
        <dbReference type="Proteomes" id="UP001276854"/>
    </source>
</evidence>
<evidence type="ECO:0000313" key="2">
    <source>
        <dbReference type="EMBL" id="MDW2798989.1"/>
    </source>
</evidence>
<dbReference type="PROSITE" id="PS51742">
    <property type="entry name" value="PPC"/>
    <property type="match status" value="1"/>
</dbReference>
<keyword evidence="2" id="KW-0238">DNA-binding</keyword>
<dbReference type="GO" id="GO:0003677">
    <property type="term" value="F:DNA binding"/>
    <property type="evidence" value="ECO:0007669"/>
    <property type="project" value="UniProtKB-KW"/>
</dbReference>
<feature type="domain" description="PPC" evidence="1">
    <location>
        <begin position="4"/>
        <end position="141"/>
    </location>
</feature>
<name>A0ABU4GN03_9CLOT</name>
<dbReference type="RefSeq" id="WP_318065183.1">
    <property type="nucleotide sequence ID" value="NZ_JAWONS010000240.1"/>
</dbReference>
<dbReference type="PIRSF" id="PIRSF016702">
    <property type="entry name" value="DNA_bp_PD1"/>
    <property type="match status" value="1"/>
</dbReference>
<dbReference type="InterPro" id="IPR025707">
    <property type="entry name" value="DNA_bp_PD1"/>
</dbReference>
<dbReference type="Pfam" id="PF03479">
    <property type="entry name" value="PCC"/>
    <property type="match status" value="1"/>
</dbReference>
<dbReference type="Gene3D" id="3.30.1330.80">
    <property type="entry name" value="Hypothetical protein, similar to alpha- acetolactate decarboxylase, domain 2"/>
    <property type="match status" value="1"/>
</dbReference>
<proteinExistence type="predicted"/>